<evidence type="ECO:0000256" key="5">
    <source>
        <dbReference type="SAM" id="MobiDB-lite"/>
    </source>
</evidence>
<proteinExistence type="inferred from homology"/>
<evidence type="ECO:0000313" key="7">
    <source>
        <dbReference type="EMBL" id="KAF1020511.1"/>
    </source>
</evidence>
<comment type="cofactor">
    <cofactor evidence="1">
        <name>Mg(2+)</name>
        <dbReference type="ChEBI" id="CHEBI:18420"/>
    </cofactor>
</comment>
<evidence type="ECO:0000256" key="3">
    <source>
        <dbReference type="ARBA" id="ARBA00022842"/>
    </source>
</evidence>
<organism evidence="7 8">
    <name type="scientific">Paracidovorax wautersii</name>
    <dbReference type="NCBI Taxonomy" id="1177982"/>
    <lineage>
        <taxon>Bacteria</taxon>
        <taxon>Pseudomonadati</taxon>
        <taxon>Pseudomonadota</taxon>
        <taxon>Betaproteobacteria</taxon>
        <taxon>Burkholderiales</taxon>
        <taxon>Comamonadaceae</taxon>
        <taxon>Paracidovorax</taxon>
    </lineage>
</organism>
<evidence type="ECO:0000256" key="1">
    <source>
        <dbReference type="ARBA" id="ARBA00001946"/>
    </source>
</evidence>
<evidence type="ECO:0000313" key="8">
    <source>
        <dbReference type="Proteomes" id="UP000461670"/>
    </source>
</evidence>
<dbReference type="EMBL" id="WNDQ01000034">
    <property type="protein sequence ID" value="KAF1020511.1"/>
    <property type="molecule type" value="Genomic_DNA"/>
</dbReference>
<dbReference type="Pfam" id="PF00293">
    <property type="entry name" value="NUDIX"/>
    <property type="match status" value="1"/>
</dbReference>
<dbReference type="PANTHER" id="PTHR43046">
    <property type="entry name" value="GDP-MANNOSE MANNOSYL HYDROLASE"/>
    <property type="match status" value="1"/>
</dbReference>
<dbReference type="GO" id="GO:0016787">
    <property type="term" value="F:hydrolase activity"/>
    <property type="evidence" value="ECO:0007669"/>
    <property type="project" value="UniProtKB-KW"/>
</dbReference>
<reference evidence="8" key="1">
    <citation type="journal article" date="2020" name="MBio">
        <title>Horizontal gene transfer to a defensive symbiont with a reduced genome amongst a multipartite beetle microbiome.</title>
        <authorList>
            <person name="Waterworth S.C."/>
            <person name="Florez L.V."/>
            <person name="Rees E.R."/>
            <person name="Hertweck C."/>
            <person name="Kaltenpoth M."/>
            <person name="Kwan J.C."/>
        </authorList>
    </citation>
    <scope>NUCLEOTIDE SEQUENCE [LARGE SCALE GENOMIC DNA]</scope>
</reference>
<dbReference type="Proteomes" id="UP000461670">
    <property type="component" value="Unassembled WGS sequence"/>
</dbReference>
<dbReference type="InterPro" id="IPR020084">
    <property type="entry name" value="NUDIX_hydrolase_CS"/>
</dbReference>
<dbReference type="PROSITE" id="PS51462">
    <property type="entry name" value="NUDIX"/>
    <property type="match status" value="1"/>
</dbReference>
<protein>
    <submittedName>
        <fullName evidence="7">RNA pyrophosphohydrolase</fullName>
    </submittedName>
</protein>
<name>A0A7V8JQ08_9BURK</name>
<keyword evidence="3" id="KW-0460">Magnesium</keyword>
<dbReference type="SUPFAM" id="SSF55811">
    <property type="entry name" value="Nudix"/>
    <property type="match status" value="1"/>
</dbReference>
<comment type="caution">
    <text evidence="7">The sequence shown here is derived from an EMBL/GenBank/DDBJ whole genome shotgun (WGS) entry which is preliminary data.</text>
</comment>
<feature type="region of interest" description="Disordered" evidence="5">
    <location>
        <begin position="209"/>
        <end position="232"/>
    </location>
</feature>
<keyword evidence="2 4" id="KW-0378">Hydrolase</keyword>
<evidence type="ECO:0000256" key="4">
    <source>
        <dbReference type="RuleBase" id="RU003476"/>
    </source>
</evidence>
<comment type="similarity">
    <text evidence="4">Belongs to the Nudix hydrolase family.</text>
</comment>
<evidence type="ECO:0000259" key="6">
    <source>
        <dbReference type="PROSITE" id="PS51462"/>
    </source>
</evidence>
<dbReference type="PRINTS" id="PR00502">
    <property type="entry name" value="NUDIXFAMILY"/>
</dbReference>
<gene>
    <name evidence="7" type="primary">rppH_3</name>
    <name evidence="7" type="ORF">GAK30_02443</name>
</gene>
<dbReference type="PROSITE" id="PS00893">
    <property type="entry name" value="NUDIX_BOX"/>
    <property type="match status" value="1"/>
</dbReference>
<dbReference type="PANTHER" id="PTHR43046:SF12">
    <property type="entry name" value="GDP-MANNOSE MANNOSYL HYDROLASE"/>
    <property type="match status" value="1"/>
</dbReference>
<dbReference type="CDD" id="cd04685">
    <property type="entry name" value="NUDIX_Hydrolase"/>
    <property type="match status" value="1"/>
</dbReference>
<dbReference type="InterPro" id="IPR015797">
    <property type="entry name" value="NUDIX_hydrolase-like_dom_sf"/>
</dbReference>
<accession>A0A7V8JQ08</accession>
<dbReference type="InterPro" id="IPR020476">
    <property type="entry name" value="Nudix_hydrolase"/>
</dbReference>
<dbReference type="Gene3D" id="3.90.79.10">
    <property type="entry name" value="Nucleoside Triphosphate Pyrophosphohydrolase"/>
    <property type="match status" value="1"/>
</dbReference>
<feature type="domain" description="Nudix hydrolase" evidence="6">
    <location>
        <begin position="7"/>
        <end position="156"/>
    </location>
</feature>
<dbReference type="InterPro" id="IPR000086">
    <property type="entry name" value="NUDIX_hydrolase_dom"/>
</dbReference>
<evidence type="ECO:0000256" key="2">
    <source>
        <dbReference type="ARBA" id="ARBA00022801"/>
    </source>
</evidence>
<dbReference type="AlphaFoldDB" id="A0A7V8JQ08"/>
<sequence length="232" mass="26650">MTTAPGPRHRPAARLLVLSPAQRVLLFHFSFRQGPYLGRDFWVTPGGGLEAGETFEQAALRELAEEIGPGDYTLGAEVAQRDFTMLMPDGEPVRAEERYFVVRLPHEITPSSAGWTAEERGSLQAHRWWSREASLRVTPSDARSAGDLGRRPRLRLRRAFFCFLFLARQEKEVRCRAHFPAYGVRQHQQHKRWHSLNKNRHGLHKSRLKLQPSTSDCQHFHRTTAPKMPRNA</sequence>